<feature type="transmembrane region" description="Helical" evidence="7">
    <location>
        <begin position="394"/>
        <end position="412"/>
    </location>
</feature>
<reference evidence="9 10" key="1">
    <citation type="submission" date="2019-04" db="EMBL/GenBank/DDBJ databases">
        <title>Comparative genomics and transcriptomics to analyze fruiting body development in filamentous ascomycetes.</title>
        <authorList>
            <consortium name="DOE Joint Genome Institute"/>
            <person name="Lutkenhaus R."/>
            <person name="Traeger S."/>
            <person name="Breuer J."/>
            <person name="Kuo A."/>
            <person name="Lipzen A."/>
            <person name="Pangilinan J."/>
            <person name="Dilworth D."/>
            <person name="Sandor L."/>
            <person name="Poggeler S."/>
            <person name="Barry K."/>
            <person name="Grigoriev I.V."/>
            <person name="Nowrousian M."/>
        </authorList>
    </citation>
    <scope>NUCLEOTIDE SEQUENCE [LARGE SCALE GENOMIC DNA]</scope>
    <source>
        <strain evidence="9 10">CBS 389.68</strain>
    </source>
</reference>
<name>A0A4V3SIC4_9PEZI</name>
<evidence type="ECO:0000256" key="5">
    <source>
        <dbReference type="ARBA" id="ARBA00022989"/>
    </source>
</evidence>
<keyword evidence="7" id="KW-0813">Transport</keyword>
<proteinExistence type="inferred from homology"/>
<evidence type="ECO:0000256" key="4">
    <source>
        <dbReference type="ARBA" id="ARBA00022692"/>
    </source>
</evidence>
<keyword evidence="7" id="KW-0256">Endoplasmic reticulum</keyword>
<keyword evidence="6 7" id="KW-0472">Membrane</keyword>
<keyword evidence="5 7" id="KW-1133">Transmembrane helix</keyword>
<dbReference type="AlphaFoldDB" id="A0A4V3SIC4"/>
<gene>
    <name evidence="9" type="ORF">EX30DRAFT_365092</name>
</gene>
<feature type="transmembrane region" description="Helical" evidence="7">
    <location>
        <begin position="311"/>
        <end position="331"/>
    </location>
</feature>
<evidence type="ECO:0000256" key="8">
    <source>
        <dbReference type="SAM" id="MobiDB-lite"/>
    </source>
</evidence>
<evidence type="ECO:0000256" key="7">
    <source>
        <dbReference type="RuleBase" id="RU367097"/>
    </source>
</evidence>
<feature type="transmembrane region" description="Helical" evidence="7">
    <location>
        <begin position="176"/>
        <end position="196"/>
    </location>
</feature>
<comment type="subcellular location">
    <subcellularLocation>
        <location evidence="7">Golgi apparatus membrane</location>
        <topology evidence="7">Multi-pass membrane protein</topology>
    </subcellularLocation>
    <subcellularLocation>
        <location evidence="7">Cytoplasmic vesicle membrane</location>
        <topology evidence="7">Multi-pass membrane protein</topology>
    </subcellularLocation>
    <subcellularLocation>
        <location evidence="7">Endoplasmic reticulum membrane</location>
        <topology evidence="7">Multi-pass membrane protein</topology>
    </subcellularLocation>
</comment>
<evidence type="ECO:0000256" key="2">
    <source>
        <dbReference type="ARBA" id="ARBA00010425"/>
    </source>
</evidence>
<sequence>MHRSPFANFPRPHELLSTAKAVLPTAADVANTFAHSRNRNRSSGGASMDSVFFEAADTPDEERPARPWSRTSHSRSRSSSPVKISNAGSVPLLPLHDRSRSITPETAAEWRIGEGASEERSWTGGWSEGRKLGWWLWSTERGWGVYIGFLVALYAFASLALVIMNRFLLWTGVYKFPYPITTIFLELLFTQFFLVLSASLTRSFARSLHSFGLGCIVAPNAKPGKGKRRAGSSGLRDFATQVVRGTSGGVFEVKWAEAKPILPLAVIYSLKIMLTNISFGYTQLQIYQSSRVPALIMCLLLTHYLCRNQSLTITTLSSCIVMVLSLTMVSLRPGIRFAIEGFLSGLFSNLFVAAYPIFLARTWKIFNQCNNSTVSDFHSAGNTTQEEARSAWKLLHYVNFMAILIVFPFVLLSGEMRDISRNCYILDVAFFWLMLVGAGAAAWATFVSGFLLVRATTPLTMVVTTYPRSALQTMLLVGFKLPTWSWVGVLTCWGSSVWYLLGRRRECGISFFSVGDDDDVLGRRSRNRST</sequence>
<comment type="similarity">
    <text evidence="2 7">Belongs to the TPT transporter family. SLC35D subfamily.</text>
</comment>
<feature type="transmembrane region" description="Helical" evidence="7">
    <location>
        <begin position="424"/>
        <end position="453"/>
    </location>
</feature>
<keyword evidence="10" id="KW-1185">Reference proteome</keyword>
<keyword evidence="7" id="KW-0968">Cytoplasmic vesicle</keyword>
<evidence type="ECO:0000256" key="3">
    <source>
        <dbReference type="ARBA" id="ARBA00011182"/>
    </source>
</evidence>
<dbReference type="OrthoDB" id="5547497at2759"/>
<feature type="transmembrane region" description="Helical" evidence="7">
    <location>
        <begin position="338"/>
        <end position="358"/>
    </location>
</feature>
<keyword evidence="4 7" id="KW-0812">Transmembrane</keyword>
<dbReference type="GO" id="GO:0000139">
    <property type="term" value="C:Golgi membrane"/>
    <property type="evidence" value="ECO:0007669"/>
    <property type="project" value="UniProtKB-SubCell"/>
</dbReference>
<accession>A0A4V3SIC4</accession>
<dbReference type="GO" id="GO:0030659">
    <property type="term" value="C:cytoplasmic vesicle membrane"/>
    <property type="evidence" value="ECO:0007669"/>
    <property type="project" value="UniProtKB-SubCell"/>
</dbReference>
<protein>
    <recommendedName>
        <fullName evidence="7">GDP-mannose transporter</fullName>
        <shortName evidence="7">GMT</shortName>
    </recommendedName>
</protein>
<dbReference type="InParanoid" id="A0A4V3SIC4"/>
<comment type="subunit">
    <text evidence="3 7">Homooligomer.</text>
</comment>
<dbReference type="STRING" id="341454.A0A4V3SIC4"/>
<evidence type="ECO:0000256" key="1">
    <source>
        <dbReference type="ARBA" id="ARBA00003420"/>
    </source>
</evidence>
<comment type="function">
    <text evidence="1 7">Involved in the import of GDP-mannose from the cytoplasm into the Golgi lumen.</text>
</comment>
<dbReference type="GO" id="GO:0005789">
    <property type="term" value="C:endoplasmic reticulum membrane"/>
    <property type="evidence" value="ECO:0007669"/>
    <property type="project" value="UniProtKB-SubCell"/>
</dbReference>
<dbReference type="PANTHER" id="PTHR11132">
    <property type="entry name" value="SOLUTE CARRIER FAMILY 35"/>
    <property type="match status" value="1"/>
</dbReference>
<evidence type="ECO:0000313" key="9">
    <source>
        <dbReference type="EMBL" id="TGZ79544.1"/>
    </source>
</evidence>
<organism evidence="9 10">
    <name type="scientific">Ascodesmis nigricans</name>
    <dbReference type="NCBI Taxonomy" id="341454"/>
    <lineage>
        <taxon>Eukaryota</taxon>
        <taxon>Fungi</taxon>
        <taxon>Dikarya</taxon>
        <taxon>Ascomycota</taxon>
        <taxon>Pezizomycotina</taxon>
        <taxon>Pezizomycetes</taxon>
        <taxon>Pezizales</taxon>
        <taxon>Ascodesmidaceae</taxon>
        <taxon>Ascodesmis</taxon>
    </lineage>
</organism>
<feature type="region of interest" description="Disordered" evidence="8">
    <location>
        <begin position="56"/>
        <end position="91"/>
    </location>
</feature>
<dbReference type="InterPro" id="IPR050186">
    <property type="entry name" value="TPT_transporter"/>
</dbReference>
<keyword evidence="7" id="KW-0333">Golgi apparatus</keyword>
<keyword evidence="7" id="KW-0762">Sugar transport</keyword>
<dbReference type="Proteomes" id="UP000298138">
    <property type="component" value="Unassembled WGS sequence"/>
</dbReference>
<dbReference type="EMBL" id="ML220130">
    <property type="protein sequence ID" value="TGZ79544.1"/>
    <property type="molecule type" value="Genomic_DNA"/>
</dbReference>
<evidence type="ECO:0000313" key="10">
    <source>
        <dbReference type="Proteomes" id="UP000298138"/>
    </source>
</evidence>
<evidence type="ECO:0000256" key="6">
    <source>
        <dbReference type="ARBA" id="ARBA00023136"/>
    </source>
</evidence>
<feature type="transmembrane region" description="Helical" evidence="7">
    <location>
        <begin position="143"/>
        <end position="164"/>
    </location>
</feature>